<sequence>MLIDNLKIYFNHLLKPFVFCLVLTTGLALIISTSGCHKNPHHSSAIEGDIEISTNDEGDLCFEPLFATTALNDQPIQIEYIKMSNLEIFNLYVPKDESRTILTIDPVDNEYSIIEKGEKICLDTDDPKLKQNIYKPLEQKFSIVSISGIDDKEEEYVYFSHDFNYPYIAE</sequence>
<keyword evidence="1" id="KW-0472">Membrane</keyword>
<reference evidence="2 3" key="1">
    <citation type="submission" date="2018-06" db="EMBL/GenBank/DDBJ databases">
        <title>Genomic Encyclopedia of Type Strains, Phase III (KMG-III): the genomes of soil and plant-associated and newly described type strains.</title>
        <authorList>
            <person name="Whitman W."/>
        </authorList>
    </citation>
    <scope>NUCLEOTIDE SEQUENCE [LARGE SCALE GENOMIC DNA]</scope>
    <source>
        <strain evidence="2 3">CECT 5889</strain>
    </source>
</reference>
<dbReference type="EMBL" id="QJSU01000006">
    <property type="protein sequence ID" value="PYE38764.1"/>
    <property type="molecule type" value="Genomic_DNA"/>
</dbReference>
<dbReference type="OrthoDB" id="9894766at2"/>
<keyword evidence="3" id="KW-1185">Reference proteome</keyword>
<dbReference type="AlphaFoldDB" id="A0A2V4VTW3"/>
<gene>
    <name evidence="2" type="ORF">DFP82_106169</name>
</gene>
<keyword evidence="1" id="KW-0812">Transmembrane</keyword>
<proteinExistence type="predicted"/>
<evidence type="ECO:0000313" key="3">
    <source>
        <dbReference type="Proteomes" id="UP000247746"/>
    </source>
</evidence>
<protein>
    <submittedName>
        <fullName evidence="2">Uncharacterized protein</fullName>
    </submittedName>
</protein>
<dbReference type="RefSeq" id="WP_110923504.1">
    <property type="nucleotide sequence ID" value="NZ_QJSU01000006.1"/>
</dbReference>
<feature type="transmembrane region" description="Helical" evidence="1">
    <location>
        <begin position="12"/>
        <end position="31"/>
    </location>
</feature>
<dbReference type="Proteomes" id="UP000247746">
    <property type="component" value="Unassembled WGS sequence"/>
</dbReference>
<keyword evidence="1" id="KW-1133">Transmembrane helix</keyword>
<evidence type="ECO:0000313" key="2">
    <source>
        <dbReference type="EMBL" id="PYE38764.1"/>
    </source>
</evidence>
<evidence type="ECO:0000256" key="1">
    <source>
        <dbReference type="SAM" id="Phobius"/>
    </source>
</evidence>
<accession>A0A2V4VTW3</accession>
<comment type="caution">
    <text evidence="2">The sequence shown here is derived from an EMBL/GenBank/DDBJ whole genome shotgun (WGS) entry which is preliminary data.</text>
</comment>
<organism evidence="2 3">
    <name type="scientific">Psychrobacter fozii</name>
    <dbReference type="NCBI Taxonomy" id="198480"/>
    <lineage>
        <taxon>Bacteria</taxon>
        <taxon>Pseudomonadati</taxon>
        <taxon>Pseudomonadota</taxon>
        <taxon>Gammaproteobacteria</taxon>
        <taxon>Moraxellales</taxon>
        <taxon>Moraxellaceae</taxon>
        <taxon>Psychrobacter</taxon>
    </lineage>
</organism>
<name>A0A2V4VTW3_9GAMM</name>